<comment type="similarity">
    <text evidence="2">Belongs to the peptidase M20A family.</text>
</comment>
<organism evidence="7 8">
    <name type="scientific">Geothrix rubra</name>
    <dbReference type="NCBI Taxonomy" id="2927977"/>
    <lineage>
        <taxon>Bacteria</taxon>
        <taxon>Pseudomonadati</taxon>
        <taxon>Acidobacteriota</taxon>
        <taxon>Holophagae</taxon>
        <taxon>Holophagales</taxon>
        <taxon>Holophagaceae</taxon>
        <taxon>Geothrix</taxon>
    </lineage>
</organism>
<evidence type="ECO:0000313" key="8">
    <source>
        <dbReference type="Proteomes" id="UP001165089"/>
    </source>
</evidence>
<evidence type="ECO:0000256" key="1">
    <source>
        <dbReference type="ARBA" id="ARBA00001947"/>
    </source>
</evidence>
<dbReference type="Pfam" id="PF01546">
    <property type="entry name" value="Peptidase_M20"/>
    <property type="match status" value="1"/>
</dbReference>
<name>A0ABQ5Q6X9_9BACT</name>
<evidence type="ECO:0000256" key="2">
    <source>
        <dbReference type="ARBA" id="ARBA00006247"/>
    </source>
</evidence>
<dbReference type="SUPFAM" id="SSF53187">
    <property type="entry name" value="Zn-dependent exopeptidases"/>
    <property type="match status" value="1"/>
</dbReference>
<comment type="cofactor">
    <cofactor evidence="1">
        <name>Zn(2+)</name>
        <dbReference type="ChEBI" id="CHEBI:29105"/>
    </cofactor>
</comment>
<evidence type="ECO:0000256" key="4">
    <source>
        <dbReference type="ARBA" id="ARBA00022801"/>
    </source>
</evidence>
<dbReference type="Gene3D" id="3.40.630.10">
    <property type="entry name" value="Zn peptidases"/>
    <property type="match status" value="1"/>
</dbReference>
<dbReference type="InterPro" id="IPR002933">
    <property type="entry name" value="Peptidase_M20"/>
</dbReference>
<dbReference type="Gene3D" id="3.30.70.360">
    <property type="match status" value="1"/>
</dbReference>
<dbReference type="InterPro" id="IPR036264">
    <property type="entry name" value="Bact_exopeptidase_dim_dom"/>
</dbReference>
<feature type="domain" description="Peptidase M20 dimerisation" evidence="6">
    <location>
        <begin position="163"/>
        <end position="256"/>
    </location>
</feature>
<reference evidence="7 8" key="1">
    <citation type="journal article" date="2023" name="Antonie Van Leeuwenhoek">
        <title>Mesoterricola silvestris gen. nov., sp. nov., Mesoterricola sediminis sp. nov., Geothrix oryzae sp. nov., Geothrix edaphica sp. nov., Geothrix rubra sp. nov., and Geothrix limicola sp. nov., six novel members of Acidobacteriota isolated from soils.</title>
        <authorList>
            <person name="Itoh H."/>
            <person name="Sugisawa Y."/>
            <person name="Mise K."/>
            <person name="Xu Z."/>
            <person name="Kuniyasu M."/>
            <person name="Ushijima N."/>
            <person name="Kawano K."/>
            <person name="Kobayashi E."/>
            <person name="Shiratori Y."/>
            <person name="Masuda Y."/>
            <person name="Senoo K."/>
        </authorList>
    </citation>
    <scope>NUCLEOTIDE SEQUENCE [LARGE SCALE GENOMIC DNA]</scope>
    <source>
        <strain evidence="7 8">Red803</strain>
    </source>
</reference>
<sequence>MDASTADLRTWLTGRLEALCACDSTSGEEDALRPVLLPLLAELGAEVVEQPVGPGRTNVLATWGRPRVLFSTHLDTVPPFLPPRLEGEILHGRGACDAKGQIMAQLGAVKRLLAEGAEGVAWLGVVGEETDSAGARAALGLADLLQDLRVLVNGEPTELKLATGQRGVQHLCLQCAGRAAHSGSPELGHDATWPLLDWLQRLRDLPRAADPQLGPEVWNLGLLQAGEALNSVPAAARADILLRSLPGSGFAEAVRRLAPPEGSLEVRLDEPPDRYPEIPGFEHAAMPFGSDAPALRALVPDRTVVLAGPGSIAVAHTLDEHLALADLEAGVGLNLRLAHHFLNA</sequence>
<protein>
    <submittedName>
        <fullName evidence="7">Peptidase M20</fullName>
    </submittedName>
</protein>
<dbReference type="SUPFAM" id="SSF55031">
    <property type="entry name" value="Bacterial exopeptidase dimerisation domain"/>
    <property type="match status" value="1"/>
</dbReference>
<dbReference type="Pfam" id="PF07687">
    <property type="entry name" value="M20_dimer"/>
    <property type="match status" value="1"/>
</dbReference>
<keyword evidence="8" id="KW-1185">Reference proteome</keyword>
<keyword evidence="3" id="KW-0479">Metal-binding</keyword>
<dbReference type="InterPro" id="IPR011650">
    <property type="entry name" value="Peptidase_M20_dimer"/>
</dbReference>
<dbReference type="InterPro" id="IPR050072">
    <property type="entry name" value="Peptidase_M20A"/>
</dbReference>
<proteinExistence type="inferred from homology"/>
<evidence type="ECO:0000256" key="5">
    <source>
        <dbReference type="ARBA" id="ARBA00022833"/>
    </source>
</evidence>
<gene>
    <name evidence="7" type="primary">argE</name>
    <name evidence="7" type="ORF">GETHPA_13780</name>
</gene>
<evidence type="ECO:0000256" key="3">
    <source>
        <dbReference type="ARBA" id="ARBA00022723"/>
    </source>
</evidence>
<accession>A0ABQ5Q6X9</accession>
<dbReference type="EMBL" id="BSDD01000002">
    <property type="protein sequence ID" value="GLH69845.1"/>
    <property type="molecule type" value="Genomic_DNA"/>
</dbReference>
<dbReference type="Proteomes" id="UP001165089">
    <property type="component" value="Unassembled WGS sequence"/>
</dbReference>
<keyword evidence="5" id="KW-0862">Zinc</keyword>
<keyword evidence="4" id="KW-0378">Hydrolase</keyword>
<dbReference type="PANTHER" id="PTHR43808:SF8">
    <property type="entry name" value="PEPTIDASE M20 DIMERISATION DOMAIN-CONTAINING PROTEIN"/>
    <property type="match status" value="1"/>
</dbReference>
<dbReference type="RefSeq" id="WP_285723965.1">
    <property type="nucleotide sequence ID" value="NZ_BSDD01000002.1"/>
</dbReference>
<evidence type="ECO:0000259" key="6">
    <source>
        <dbReference type="Pfam" id="PF07687"/>
    </source>
</evidence>
<comment type="caution">
    <text evidence="7">The sequence shown here is derived from an EMBL/GenBank/DDBJ whole genome shotgun (WGS) entry which is preliminary data.</text>
</comment>
<evidence type="ECO:0000313" key="7">
    <source>
        <dbReference type="EMBL" id="GLH69845.1"/>
    </source>
</evidence>
<dbReference type="PANTHER" id="PTHR43808">
    <property type="entry name" value="ACETYLORNITHINE DEACETYLASE"/>
    <property type="match status" value="1"/>
</dbReference>